<dbReference type="Pfam" id="PF00128">
    <property type="entry name" value="Alpha-amylase"/>
    <property type="match status" value="1"/>
</dbReference>
<proteinExistence type="predicted"/>
<evidence type="ECO:0000313" key="2">
    <source>
        <dbReference type="EMBL" id="AIA89244.1"/>
    </source>
</evidence>
<accession>A0A060C1Y7</accession>
<dbReference type="InterPro" id="IPR017853">
    <property type="entry name" value="GH"/>
</dbReference>
<dbReference type="InterPro" id="IPR006047">
    <property type="entry name" value="GH13_cat_dom"/>
</dbReference>
<protein>
    <submittedName>
        <fullName evidence="2">CAZy families GH13 protein</fullName>
    </submittedName>
</protein>
<dbReference type="Gene3D" id="3.20.20.80">
    <property type="entry name" value="Glycosidases"/>
    <property type="match status" value="1"/>
</dbReference>
<dbReference type="AlphaFoldDB" id="A0A060C1Y7"/>
<evidence type="ECO:0000259" key="1">
    <source>
        <dbReference type="Pfam" id="PF00128"/>
    </source>
</evidence>
<dbReference type="GO" id="GO:0005975">
    <property type="term" value="P:carbohydrate metabolic process"/>
    <property type="evidence" value="ECO:0007669"/>
    <property type="project" value="InterPro"/>
</dbReference>
<dbReference type="EMBL" id="KF121953">
    <property type="protein sequence ID" value="AIA89244.1"/>
    <property type="molecule type" value="Genomic_DNA"/>
</dbReference>
<feature type="domain" description="Glycosyl hydrolase family 13 catalytic" evidence="1">
    <location>
        <begin position="4"/>
        <end position="53"/>
    </location>
</feature>
<sequence length="84" mass="10151">MLDFTSAKQTKIFVNKNYKKINVEEQIKDDNSILNFYRKMINLRKENDAFNSGKITFINDQKYFGYSRIKDEEFYCSFELIKII</sequence>
<dbReference type="SUPFAM" id="SSF51445">
    <property type="entry name" value="(Trans)glycosidases"/>
    <property type="match status" value="1"/>
</dbReference>
<organism evidence="2">
    <name type="scientific">uncultured Mesoplasma sp</name>
    <dbReference type="NCBI Taxonomy" id="361435"/>
    <lineage>
        <taxon>Bacteria</taxon>
        <taxon>Bacillati</taxon>
        <taxon>Mycoplasmatota</taxon>
        <taxon>Mollicutes</taxon>
        <taxon>Entomoplasmatales</taxon>
        <taxon>Entomoplasmataceae</taxon>
        <taxon>Mesoplasma</taxon>
        <taxon>environmental samples</taxon>
    </lineage>
</organism>
<reference evidence="2" key="1">
    <citation type="journal article" date="2013" name="Environ. Microbiol.">
        <title>Seasonally variable intestinal metagenomes of the red palm weevil (Rhynchophorus ferrugineus).</title>
        <authorList>
            <person name="Jia S."/>
            <person name="Zhang X."/>
            <person name="Zhang G."/>
            <person name="Yin A."/>
            <person name="Zhang S."/>
            <person name="Li F."/>
            <person name="Wang L."/>
            <person name="Zhao D."/>
            <person name="Yun Q."/>
            <person name="Tala"/>
            <person name="Wang J."/>
            <person name="Sun G."/>
            <person name="Baabdullah M."/>
            <person name="Yu X."/>
            <person name="Hu S."/>
            <person name="Al-Mssallem I.S."/>
            <person name="Yu J."/>
        </authorList>
    </citation>
    <scope>NUCLEOTIDE SEQUENCE</scope>
</reference>
<name>A0A060C1Y7_9MOLU</name>